<dbReference type="CDD" id="cd00041">
    <property type="entry name" value="CUB"/>
    <property type="match status" value="1"/>
</dbReference>
<keyword evidence="2" id="KW-1133">Transmembrane helix</keyword>
<keyword evidence="2" id="KW-0472">Membrane</keyword>
<evidence type="ECO:0000259" key="3">
    <source>
        <dbReference type="Pfam" id="PF00431"/>
    </source>
</evidence>
<dbReference type="SUPFAM" id="SSF49854">
    <property type="entry name" value="Spermadhesin, CUB domain"/>
    <property type="match status" value="1"/>
</dbReference>
<dbReference type="InterPro" id="IPR000859">
    <property type="entry name" value="CUB_dom"/>
</dbReference>
<comment type="caution">
    <text evidence="4">The sequence shown here is derived from an EMBL/GenBank/DDBJ whole genome shotgun (WGS) entry which is preliminary data.</text>
</comment>
<dbReference type="InterPro" id="IPR035914">
    <property type="entry name" value="Sperma_CUB_dom_sf"/>
</dbReference>
<protein>
    <recommendedName>
        <fullName evidence="3">CUB domain-containing protein</fullName>
    </recommendedName>
</protein>
<name>A0AAD9J2Q0_9ANNE</name>
<dbReference type="Proteomes" id="UP001208570">
    <property type="component" value="Unassembled WGS sequence"/>
</dbReference>
<dbReference type="Pfam" id="PF00431">
    <property type="entry name" value="CUB"/>
    <property type="match status" value="1"/>
</dbReference>
<evidence type="ECO:0000313" key="5">
    <source>
        <dbReference type="Proteomes" id="UP001208570"/>
    </source>
</evidence>
<organism evidence="4 5">
    <name type="scientific">Paralvinella palmiformis</name>
    <dbReference type="NCBI Taxonomy" id="53620"/>
    <lineage>
        <taxon>Eukaryota</taxon>
        <taxon>Metazoa</taxon>
        <taxon>Spiralia</taxon>
        <taxon>Lophotrochozoa</taxon>
        <taxon>Annelida</taxon>
        <taxon>Polychaeta</taxon>
        <taxon>Sedentaria</taxon>
        <taxon>Canalipalpata</taxon>
        <taxon>Terebellida</taxon>
        <taxon>Terebelliformia</taxon>
        <taxon>Alvinellidae</taxon>
        <taxon>Paralvinella</taxon>
    </lineage>
</organism>
<evidence type="ECO:0000313" key="4">
    <source>
        <dbReference type="EMBL" id="KAK2145007.1"/>
    </source>
</evidence>
<sequence>MLRSQLSPDAFLKTTTFPGFLLCLAHAEIIAILRFVLYLPHVRDGLDATSPVIAQYCNTLNGVEVISSGENLYIEFIVDDKKQAQGFAATFEFVPESQLAPQKANVLPSEYRDLGKMGKAVFLTKTKCFPFITFYDRRGGRYARTGNPLITLPAEPYLSAAVDPITRTSKKRLHMELDLNDLNLSTKPPQCNLLPSQLPMSVIVLDAICWMDTPWADIKRSTFGSCFKACDFTTIEIDTATEEDIKDDLPLSLFITR</sequence>
<feature type="domain" description="CUB" evidence="3">
    <location>
        <begin position="42"/>
        <end position="91"/>
    </location>
</feature>
<proteinExistence type="predicted"/>
<keyword evidence="1" id="KW-1015">Disulfide bond</keyword>
<keyword evidence="5" id="KW-1185">Reference proteome</keyword>
<evidence type="ECO:0000256" key="1">
    <source>
        <dbReference type="ARBA" id="ARBA00023157"/>
    </source>
</evidence>
<reference evidence="4" key="1">
    <citation type="journal article" date="2023" name="Mol. Biol. Evol.">
        <title>Third-Generation Sequencing Reveals the Adaptive Role of the Epigenome in Three Deep-Sea Polychaetes.</title>
        <authorList>
            <person name="Perez M."/>
            <person name="Aroh O."/>
            <person name="Sun Y."/>
            <person name="Lan Y."/>
            <person name="Juniper S.K."/>
            <person name="Young C.R."/>
            <person name="Angers B."/>
            <person name="Qian P.Y."/>
        </authorList>
    </citation>
    <scope>NUCLEOTIDE SEQUENCE</scope>
    <source>
        <strain evidence="4">P08H-3</strain>
    </source>
</reference>
<evidence type="ECO:0000256" key="2">
    <source>
        <dbReference type="SAM" id="Phobius"/>
    </source>
</evidence>
<feature type="transmembrane region" description="Helical" evidence="2">
    <location>
        <begin position="16"/>
        <end position="37"/>
    </location>
</feature>
<dbReference type="EMBL" id="JAODUP010000710">
    <property type="protein sequence ID" value="KAK2145007.1"/>
    <property type="molecule type" value="Genomic_DNA"/>
</dbReference>
<dbReference type="Gene3D" id="2.60.120.290">
    <property type="entry name" value="Spermadhesin, CUB domain"/>
    <property type="match status" value="1"/>
</dbReference>
<gene>
    <name evidence="4" type="ORF">LSH36_710g00016</name>
</gene>
<keyword evidence="2" id="KW-0812">Transmembrane</keyword>
<dbReference type="AlphaFoldDB" id="A0AAD9J2Q0"/>
<accession>A0AAD9J2Q0</accession>